<keyword evidence="4" id="KW-0233">DNA recombination</keyword>
<gene>
    <name evidence="6" type="primary">rumC</name>
    <name evidence="6" type="ORF">NCTC12221_00767</name>
</gene>
<dbReference type="GO" id="GO:0006310">
    <property type="term" value="P:DNA recombination"/>
    <property type="evidence" value="ECO:0007669"/>
    <property type="project" value="UniProtKB-KW"/>
</dbReference>
<dbReference type="InterPro" id="IPR003798">
    <property type="entry name" value="DNA_recombination_RmuC"/>
</dbReference>
<proteinExistence type="inferred from homology"/>
<evidence type="ECO:0000256" key="3">
    <source>
        <dbReference type="ARBA" id="ARBA00023054"/>
    </source>
</evidence>
<protein>
    <submittedName>
        <fullName evidence="6">DNA recombination protein</fullName>
    </submittedName>
</protein>
<dbReference type="PANTHER" id="PTHR30563:SF0">
    <property type="entry name" value="DNA RECOMBINATION PROTEIN RMUC"/>
    <property type="match status" value="1"/>
</dbReference>
<accession>A0A377JNS6</accession>
<organism evidence="6 7">
    <name type="scientific">Helicobacter cinaedi</name>
    <dbReference type="NCBI Taxonomy" id="213"/>
    <lineage>
        <taxon>Bacteria</taxon>
        <taxon>Pseudomonadati</taxon>
        <taxon>Campylobacterota</taxon>
        <taxon>Epsilonproteobacteria</taxon>
        <taxon>Campylobacterales</taxon>
        <taxon>Helicobacteraceae</taxon>
        <taxon>Helicobacter</taxon>
    </lineage>
</organism>
<evidence type="ECO:0000256" key="4">
    <source>
        <dbReference type="ARBA" id="ARBA00023172"/>
    </source>
</evidence>
<comment type="function">
    <text evidence="1">Involved in DNA recombination.</text>
</comment>
<evidence type="ECO:0000313" key="6">
    <source>
        <dbReference type="EMBL" id="STP09327.1"/>
    </source>
</evidence>
<feature type="coiled-coil region" evidence="5">
    <location>
        <begin position="37"/>
        <end position="111"/>
    </location>
</feature>
<evidence type="ECO:0000256" key="5">
    <source>
        <dbReference type="SAM" id="Coils"/>
    </source>
</evidence>
<evidence type="ECO:0000256" key="2">
    <source>
        <dbReference type="ARBA" id="ARBA00009840"/>
    </source>
</evidence>
<dbReference type="AlphaFoldDB" id="A0A377JNS6"/>
<evidence type="ECO:0000256" key="1">
    <source>
        <dbReference type="ARBA" id="ARBA00003416"/>
    </source>
</evidence>
<dbReference type="PANTHER" id="PTHR30563">
    <property type="entry name" value="DNA RECOMBINATION PROTEIN RMUC"/>
    <property type="match status" value="1"/>
</dbReference>
<comment type="similarity">
    <text evidence="2">Belongs to the RmuC family.</text>
</comment>
<name>A0A377JNS6_9HELI</name>
<reference evidence="6 7" key="1">
    <citation type="submission" date="2018-06" db="EMBL/GenBank/DDBJ databases">
        <authorList>
            <consortium name="Pathogen Informatics"/>
            <person name="Doyle S."/>
        </authorList>
    </citation>
    <scope>NUCLEOTIDE SEQUENCE [LARGE SCALE GENOMIC DNA]</scope>
    <source>
        <strain evidence="6 7">NCTC12221</strain>
    </source>
</reference>
<evidence type="ECO:0000313" key="7">
    <source>
        <dbReference type="Proteomes" id="UP000255335"/>
    </source>
</evidence>
<dbReference type="Pfam" id="PF02646">
    <property type="entry name" value="RmuC"/>
    <property type="match status" value="1"/>
</dbReference>
<dbReference type="RefSeq" id="WP_115026045.1">
    <property type="nucleotide sequence ID" value="NZ_UGHZ01000001.1"/>
</dbReference>
<dbReference type="Proteomes" id="UP000255335">
    <property type="component" value="Unassembled WGS sequence"/>
</dbReference>
<sequence>MNLALSFGIISLCVCFGLYIWHTRRIKKLEYSYNLTLEQYKEQLLQANLALQNAHNEQEILQSQMSQRLQDMQQMYQNALLEEKAHSQAMLEHLKEQFIYTQNEQERLKEQNKQELQNAFKALSADILAQNTQSFNQSQMLSLQPLREEIQRFTKQLSLNYETNLKQHASLETQIHQLHKLNLQLSTDAHNLTNALKGENKTQGNWGEVILQRVLENSGLQQGREYEIQQTLYDDSSNLLRPDAIIKLPKHNEVERCVVVDSKTSLIAYERLCNAENEEGRIQARKELTLSIQSHINALSGKNYQQYLQGQKLDFVLMFVPIEGAFLEAMQYDMSLYDKAYQKGVVLVSPTTIMVVLRIIHNLWQFEHRNKNIDKIFNEIQKLFVYIERFENTLERLGKNINTLQKTFSDEVMVKYNGTQGIASKSESIQKLLKGAGVEMIDENALP</sequence>
<keyword evidence="3 5" id="KW-0175">Coiled coil</keyword>
<dbReference type="EMBL" id="UGHZ01000001">
    <property type="protein sequence ID" value="STP09327.1"/>
    <property type="molecule type" value="Genomic_DNA"/>
</dbReference>